<dbReference type="Proteomes" id="UP000007797">
    <property type="component" value="Unassembled WGS sequence"/>
</dbReference>
<reference evidence="5" key="1">
    <citation type="journal article" date="2011" name="Genome Res.">
        <title>Phylogeny-wide analysis of social amoeba genomes highlights ancient origins for complex intercellular communication.</title>
        <authorList>
            <person name="Heidel A.J."/>
            <person name="Lawal H.M."/>
            <person name="Felder M."/>
            <person name="Schilde C."/>
            <person name="Helps N.R."/>
            <person name="Tunggal B."/>
            <person name="Rivero F."/>
            <person name="John U."/>
            <person name="Schleicher M."/>
            <person name="Eichinger L."/>
            <person name="Platzer M."/>
            <person name="Noegel A.A."/>
            <person name="Schaap P."/>
            <person name="Gloeckner G."/>
        </authorList>
    </citation>
    <scope>NUCLEOTIDE SEQUENCE [LARGE SCALE GENOMIC DNA]</scope>
    <source>
        <strain evidence="5">SH3</strain>
    </source>
</reference>
<dbReference type="PROSITE" id="PS51886">
    <property type="entry name" value="TLDC"/>
    <property type="match status" value="1"/>
</dbReference>
<gene>
    <name evidence="4" type="ORF">DFA_00552</name>
</gene>
<dbReference type="SMART" id="SM00584">
    <property type="entry name" value="TLDc"/>
    <property type="match status" value="1"/>
</dbReference>
<dbReference type="Pfam" id="PF01476">
    <property type="entry name" value="LysM"/>
    <property type="match status" value="1"/>
</dbReference>
<dbReference type="SUPFAM" id="SSF140860">
    <property type="entry name" value="Pseudo ankyrin repeat-like"/>
    <property type="match status" value="1"/>
</dbReference>
<evidence type="ECO:0000313" key="4">
    <source>
        <dbReference type="EMBL" id="EGG20691.1"/>
    </source>
</evidence>
<dbReference type="SUPFAM" id="SSF48403">
    <property type="entry name" value="Ankyrin repeat"/>
    <property type="match status" value="1"/>
</dbReference>
<evidence type="ECO:0000313" key="5">
    <source>
        <dbReference type="Proteomes" id="UP000007797"/>
    </source>
</evidence>
<evidence type="ECO:0008006" key="6">
    <source>
        <dbReference type="Google" id="ProtNLM"/>
    </source>
</evidence>
<dbReference type="PANTHER" id="PTHR46586">
    <property type="entry name" value="ANKYRIN REPEAT-CONTAINING PROTEIN"/>
    <property type="match status" value="1"/>
</dbReference>
<feature type="compositionally biased region" description="Low complexity" evidence="1">
    <location>
        <begin position="569"/>
        <end position="591"/>
    </location>
</feature>
<accession>F4PSJ9</accession>
<dbReference type="RefSeq" id="XP_004358541.1">
    <property type="nucleotide sequence ID" value="XM_004358484.1"/>
</dbReference>
<dbReference type="InterPro" id="IPR002110">
    <property type="entry name" value="Ankyrin_rpt"/>
</dbReference>
<dbReference type="InterPro" id="IPR052050">
    <property type="entry name" value="SecEffector_AnkRepeat"/>
</dbReference>
<feature type="compositionally biased region" description="Pro residues" evidence="1">
    <location>
        <begin position="592"/>
        <end position="602"/>
    </location>
</feature>
<dbReference type="OrthoDB" id="20784at2759"/>
<feature type="compositionally biased region" description="Low complexity" evidence="1">
    <location>
        <begin position="24"/>
        <end position="52"/>
    </location>
</feature>
<dbReference type="Pfam" id="PF12796">
    <property type="entry name" value="Ank_2"/>
    <property type="match status" value="2"/>
</dbReference>
<dbReference type="InterPro" id="IPR036770">
    <property type="entry name" value="Ankyrin_rpt-contain_sf"/>
</dbReference>
<sequence>MNRFKEKLSNIKNKIIETTNNAINSPLSSITNSSSSTTQNSNNNVNTEDNNNQFIPSSSTQRKKKKHRRRKEPVFKFVQVQNTDSLMSIARKYNMTEEDLMIVNRLDSKSIYQGQMLMVCLNFKCCHLPTSTMPSPSGQMSPELSSSSVVAVDIAELRNETTTTTTMIELNPSVVKEQEYLVKQMESTIVGKDPLQLIQSYQSSFLPHLRERYDWVIGKCECTSTTEGHNIDLQSSLSSLHVSPVTDPIIRFENVMSVNENMDLMCTGTIHINRHYLVFSPQTSLASFDRVDIEICDITGWKLDSYIDKKIITETSDLTTLKLWLKTNPNSKESIIANLHKGEISSTDQDFNWDKDTFHELSFILEKSEINNENEIKLIEILGKPVNLEEDILIFTSPSAPQNTPMSPLILNNNSKLLPSYSPPSYLNSLLLSENNNHINNNNNNTNNEISTSTNNNIPPTSTSFIDQLTTTMVAQVLPSSKINENELIKEKVNCVFEYGKVSGTLTLMPHWLIFQADPNHPLVKKLGSIKFQLNYTMNQVMSCGMVPKTFLSPTIDDPLQFGMDDETTTSSGNSNSQASTSSTINTSNSIIPPPSPSPSPLSQPTTITNNNNSNSQTIPSTTNSNSQEMSSVHVVLQITPLVEKDILIECEDEKSQFICNQIRLWMGDLKEKTIESSIIIDNVGPNDTLSPPPRLTKEPSKSNLYQSVLMLSTSMVDRYLERSSATSTYNIEGEIPFSDPQVDSFVPDLLNGTSTMLSMSDISQLIVDLPIFYKLRNWTLLYKAEKHGISINTMYSKCKEKGGCLLVIQDSNKNIFGGFLSDSIHPSKNYYGDGECFLFRMKPFYSSYHWSKENDCFIQTTEKYLSMGGGNKGKYGLWLDDNFEQGTSQRCETYDNEPLSPNEDFLCLDIEIWGFLINLYTISVVIRNKIFQMIEELPKTIDDKKKTYIKGRELSKLSVVELVGKYGMPWSFVVRFLPPKTLGKIDVAARSSMIHNYIAHPNATVDTLRQLLDWSPDFKLTQINIPNVEILEELYQRYTEPIIFNLYYIIEIVTKNGRFEILDWLRSSRPTHGALGKHVMDSAAEHGRLDVVQWLHNNKTDGCTVSAMDKAALNGHFNIVKFLNENRTEGCSIIGMQSVVNGHLEIGQYLVEKYPKECGPSFQIHLKFYPYSQWESDPFIKAVSMGRMDIVQWLHDNRPLESAKGTIDKAVETNNLEMIKYLHSCSIDLATHKSFEWAAKNNQLEIMHWLLANTNVQEFSDAVIPLASRHATPEMLQLLNKHPATAFTPFCLDSASLSGNVPNLLWIHQNIHLNCSVAAMNMASMRGDLEMVQLLHENGIGACTDLAIDYAAENGHLQVIKYLSTNRSEGCSRRALEVAARNNHLEIIIWLLDRYPDRLCPTSASLIRAAENGHLEVVKYLFTHYADQITSSGHPYTACDFAADNGHEKVVQYLLENTTSQRFSTYGLMRASRNGHLDIVKYLTANHKMEDRMSECIMDQAAMNGKLKVVKYLSKHRTEGCTIKALKDSINNGYLNVAYYLYHNRPECNPSLLLINDIQTIDDKNINININTNNNNNSQTNNKILLFSNHPFIKILLY</sequence>
<organism evidence="4 5">
    <name type="scientific">Cavenderia fasciculata</name>
    <name type="common">Slime mold</name>
    <name type="synonym">Dictyostelium fasciculatum</name>
    <dbReference type="NCBI Taxonomy" id="261658"/>
    <lineage>
        <taxon>Eukaryota</taxon>
        <taxon>Amoebozoa</taxon>
        <taxon>Evosea</taxon>
        <taxon>Eumycetozoa</taxon>
        <taxon>Dictyostelia</taxon>
        <taxon>Acytosteliales</taxon>
        <taxon>Cavenderiaceae</taxon>
        <taxon>Cavenderia</taxon>
    </lineage>
</organism>
<dbReference type="SUPFAM" id="SSF54106">
    <property type="entry name" value="LysM domain"/>
    <property type="match status" value="1"/>
</dbReference>
<feature type="region of interest" description="Disordered" evidence="1">
    <location>
        <begin position="558"/>
        <end position="628"/>
    </location>
</feature>
<proteinExistence type="predicted"/>
<evidence type="ECO:0000256" key="1">
    <source>
        <dbReference type="SAM" id="MobiDB-lite"/>
    </source>
</evidence>
<dbReference type="SMART" id="SM00257">
    <property type="entry name" value="LysM"/>
    <property type="match status" value="1"/>
</dbReference>
<dbReference type="Gene3D" id="3.10.350.10">
    <property type="entry name" value="LysM domain"/>
    <property type="match status" value="1"/>
</dbReference>
<dbReference type="Gene3D" id="1.25.40.20">
    <property type="entry name" value="Ankyrin repeat-containing domain"/>
    <property type="match status" value="4"/>
</dbReference>
<feature type="compositionally biased region" description="Basic residues" evidence="1">
    <location>
        <begin position="61"/>
        <end position="71"/>
    </location>
</feature>
<dbReference type="InterPro" id="IPR036779">
    <property type="entry name" value="LysM_dom_sf"/>
</dbReference>
<feature type="domain" description="TLDc" evidence="3">
    <location>
        <begin position="756"/>
        <end position="917"/>
    </location>
</feature>
<dbReference type="SMART" id="SM00248">
    <property type="entry name" value="ANK"/>
    <property type="match status" value="6"/>
</dbReference>
<protein>
    <recommendedName>
        <fullName evidence="6">Ankyrin repeat-containing protein</fullName>
    </recommendedName>
</protein>
<dbReference type="InterPro" id="IPR006571">
    <property type="entry name" value="TLDc_dom"/>
</dbReference>
<dbReference type="GeneID" id="14873764"/>
<dbReference type="Pfam" id="PF07534">
    <property type="entry name" value="TLD"/>
    <property type="match status" value="1"/>
</dbReference>
<dbReference type="CDD" id="cd00118">
    <property type="entry name" value="LysM"/>
    <property type="match status" value="1"/>
</dbReference>
<feature type="domain" description="LysM" evidence="2">
    <location>
        <begin position="76"/>
        <end position="119"/>
    </location>
</feature>
<dbReference type="PROSITE" id="PS51782">
    <property type="entry name" value="LYSM"/>
    <property type="match status" value="1"/>
</dbReference>
<dbReference type="InterPro" id="IPR018392">
    <property type="entry name" value="LysM"/>
</dbReference>
<keyword evidence="5" id="KW-1185">Reference proteome</keyword>
<name>F4PSJ9_CACFS</name>
<evidence type="ECO:0000259" key="3">
    <source>
        <dbReference type="PROSITE" id="PS51886"/>
    </source>
</evidence>
<evidence type="ECO:0000259" key="2">
    <source>
        <dbReference type="PROSITE" id="PS51782"/>
    </source>
</evidence>
<dbReference type="PANTHER" id="PTHR46586:SF3">
    <property type="entry name" value="ANKYRIN REPEAT-CONTAINING PROTEIN"/>
    <property type="match status" value="1"/>
</dbReference>
<feature type="region of interest" description="Disordered" evidence="1">
    <location>
        <begin position="24"/>
        <end position="73"/>
    </location>
</feature>
<dbReference type="Pfam" id="PF13637">
    <property type="entry name" value="Ank_4"/>
    <property type="match status" value="1"/>
</dbReference>
<dbReference type="EMBL" id="GL883010">
    <property type="protein sequence ID" value="EGG20691.1"/>
    <property type="molecule type" value="Genomic_DNA"/>
</dbReference>
<feature type="compositionally biased region" description="Low complexity" evidence="1">
    <location>
        <begin position="603"/>
        <end position="627"/>
    </location>
</feature>
<dbReference type="KEGG" id="dfa:DFA_00552"/>